<dbReference type="InterPro" id="IPR021312">
    <property type="entry name" value="DUF2889"/>
</dbReference>
<proteinExistence type="predicted"/>
<evidence type="ECO:0000313" key="2">
    <source>
        <dbReference type="Proteomes" id="UP000184440"/>
    </source>
</evidence>
<evidence type="ECO:0000313" key="1">
    <source>
        <dbReference type="EMBL" id="SHN17122.1"/>
    </source>
</evidence>
<organism evidence="1 2">
    <name type="scientific">Cryptosporangium aurantiacum</name>
    <dbReference type="NCBI Taxonomy" id="134849"/>
    <lineage>
        <taxon>Bacteria</taxon>
        <taxon>Bacillati</taxon>
        <taxon>Actinomycetota</taxon>
        <taxon>Actinomycetes</taxon>
        <taxon>Cryptosporangiales</taxon>
        <taxon>Cryptosporangiaceae</taxon>
        <taxon>Cryptosporangium</taxon>
    </lineage>
</organism>
<keyword evidence="2" id="KW-1185">Reference proteome</keyword>
<name>A0A1M7PJ73_9ACTN</name>
<gene>
    <name evidence="1" type="ORF">SAMN05443668_103408</name>
</gene>
<dbReference type="STRING" id="134849.SAMN05443668_103408"/>
<dbReference type="OrthoDB" id="7530149at2"/>
<reference evidence="1 2" key="1">
    <citation type="submission" date="2016-11" db="EMBL/GenBank/DDBJ databases">
        <authorList>
            <person name="Jaros S."/>
            <person name="Januszkiewicz K."/>
            <person name="Wedrychowicz H."/>
        </authorList>
    </citation>
    <scope>NUCLEOTIDE SEQUENCE [LARGE SCALE GENOMIC DNA]</scope>
    <source>
        <strain evidence="1 2">DSM 46144</strain>
    </source>
</reference>
<dbReference type="EMBL" id="FRCS01000003">
    <property type="protein sequence ID" value="SHN17122.1"/>
    <property type="molecule type" value="Genomic_DNA"/>
</dbReference>
<dbReference type="Proteomes" id="UP000184440">
    <property type="component" value="Unassembled WGS sequence"/>
</dbReference>
<dbReference type="Pfam" id="PF11136">
    <property type="entry name" value="DUF2889"/>
    <property type="match status" value="1"/>
</dbReference>
<sequence>MLRPDGLLGRVVVDARARDVRTGADGDVEVRAMTSLDAEIDFTGGWTLRRIASDPAEPRLESLVGDTVGSGFRRRVQAALPDQYEQATRLHLLLDDFPVATLVSGYALGAGGIHPTEEALERRTTADLCSGWRSGGTIMVGIERDRLIPVVTGPEAPSLDADPDAWHSRPPLTAHAVRRARRLDVWSAGGVIEVDSLYRDSHVDPEGGETVIHEYTLRGQVDPVDFTIRAMVATPRVLPWVECPAAAASASRLVGQDVRTVRPLVRAEFIGISTCTHLNDQMRALADLPTIFTL</sequence>
<protein>
    <recommendedName>
        <fullName evidence="3">DUF2889 domain-containing protein</fullName>
    </recommendedName>
</protein>
<dbReference type="AlphaFoldDB" id="A0A1M7PJ73"/>
<accession>A0A1M7PJ73</accession>
<evidence type="ECO:0008006" key="3">
    <source>
        <dbReference type="Google" id="ProtNLM"/>
    </source>
</evidence>